<name>A0A2J8NWU5_PANTR</name>
<organism evidence="1 2">
    <name type="scientific">Pan troglodytes</name>
    <name type="common">Chimpanzee</name>
    <dbReference type="NCBI Taxonomy" id="9598"/>
    <lineage>
        <taxon>Eukaryota</taxon>
        <taxon>Metazoa</taxon>
        <taxon>Chordata</taxon>
        <taxon>Craniata</taxon>
        <taxon>Vertebrata</taxon>
        <taxon>Euteleostomi</taxon>
        <taxon>Mammalia</taxon>
        <taxon>Eutheria</taxon>
        <taxon>Euarchontoglires</taxon>
        <taxon>Primates</taxon>
        <taxon>Haplorrhini</taxon>
        <taxon>Catarrhini</taxon>
        <taxon>Hominidae</taxon>
        <taxon>Pan</taxon>
    </lineage>
</organism>
<dbReference type="Proteomes" id="UP000236370">
    <property type="component" value="Unassembled WGS sequence"/>
</dbReference>
<accession>A0A2J8NWU5</accession>
<protein>
    <submittedName>
        <fullName evidence="1">Uncharacterized protein</fullName>
    </submittedName>
</protein>
<dbReference type="EMBL" id="NBAG03000221">
    <property type="protein sequence ID" value="PNI76231.1"/>
    <property type="molecule type" value="Genomic_DNA"/>
</dbReference>
<evidence type="ECO:0000313" key="1">
    <source>
        <dbReference type="EMBL" id="PNI76231.1"/>
    </source>
</evidence>
<evidence type="ECO:0000313" key="2">
    <source>
        <dbReference type="Proteomes" id="UP000236370"/>
    </source>
</evidence>
<gene>
    <name evidence="1" type="ORF">CK820_G0006617</name>
</gene>
<dbReference type="AlphaFoldDB" id="A0A2J8NWU5"/>
<sequence>MLLNSITYHREIVHERKNQLMQQTSVLSCFKKLPQPPEPSAVITLISHESADIKPFTLSKYVPVWS</sequence>
<reference evidence="1 2" key="1">
    <citation type="submission" date="2017-12" db="EMBL/GenBank/DDBJ databases">
        <title>High-resolution comparative analysis of great ape genomes.</title>
        <authorList>
            <person name="Pollen A."/>
            <person name="Hastie A."/>
            <person name="Hormozdiari F."/>
            <person name="Dougherty M."/>
            <person name="Liu R."/>
            <person name="Chaisson M."/>
            <person name="Hoppe E."/>
            <person name="Hill C."/>
            <person name="Pang A."/>
            <person name="Hillier L."/>
            <person name="Baker C."/>
            <person name="Armstrong J."/>
            <person name="Shendure J."/>
            <person name="Paten B."/>
            <person name="Wilson R."/>
            <person name="Chao H."/>
            <person name="Schneider V."/>
            <person name="Ventura M."/>
            <person name="Kronenberg Z."/>
            <person name="Murali S."/>
            <person name="Gordon D."/>
            <person name="Cantsilieris S."/>
            <person name="Munson K."/>
            <person name="Nelson B."/>
            <person name="Raja A."/>
            <person name="Underwood J."/>
            <person name="Diekhans M."/>
            <person name="Fiddes I."/>
            <person name="Haussler D."/>
            <person name="Eichler E."/>
        </authorList>
    </citation>
    <scope>NUCLEOTIDE SEQUENCE [LARGE SCALE GENOMIC DNA]</scope>
    <source>
        <strain evidence="1">Yerkes chimp pedigree #C0471</strain>
    </source>
</reference>
<comment type="caution">
    <text evidence="1">The sequence shown here is derived from an EMBL/GenBank/DDBJ whole genome shotgun (WGS) entry which is preliminary data.</text>
</comment>
<proteinExistence type="predicted"/>